<accession>A0A917YQH5</accession>
<dbReference type="OrthoDB" id="658698at2"/>
<evidence type="ECO:0000313" key="5">
    <source>
        <dbReference type="Proteomes" id="UP000598196"/>
    </source>
</evidence>
<dbReference type="GO" id="GO:0016020">
    <property type="term" value="C:membrane"/>
    <property type="evidence" value="ECO:0007669"/>
    <property type="project" value="TreeGrafter"/>
</dbReference>
<keyword evidence="5" id="KW-1185">Reference proteome</keyword>
<sequence>MAFADYRNALVTGASGGMGRAIAERLCAKGLTVHALARNASKLAELQAACGAVPHAIDVTDTGAVTALLADLEIDVLVNNAGVSRPGSLLTSDAFDIDEQIDVNLRAALHLSRLVLPGMMQRDRGHIVNITSMAGHYEFGGHIAYHATKAAMHTVSRQLRVDAFGRRVRVTEISPGRVETDIFAHVEKIDPAEAKRKYFDGFEMPQTSDIADAVEYAIGAPQYVNIGLIELLPTLQVPGGLRTAKRVGDDVILTGNK</sequence>
<dbReference type="PRINTS" id="PR00080">
    <property type="entry name" value="SDRFAMILY"/>
</dbReference>
<dbReference type="InterPro" id="IPR002347">
    <property type="entry name" value="SDR_fam"/>
</dbReference>
<dbReference type="AlphaFoldDB" id="A0A917YQH5"/>
<protein>
    <submittedName>
        <fullName evidence="4">Oxidoreductase</fullName>
    </submittedName>
</protein>
<dbReference type="Gene3D" id="3.40.50.720">
    <property type="entry name" value="NAD(P)-binding Rossmann-like Domain"/>
    <property type="match status" value="1"/>
</dbReference>
<proteinExistence type="inferred from homology"/>
<evidence type="ECO:0000256" key="1">
    <source>
        <dbReference type="ARBA" id="ARBA00006484"/>
    </source>
</evidence>
<evidence type="ECO:0000256" key="2">
    <source>
        <dbReference type="ARBA" id="ARBA00023002"/>
    </source>
</evidence>
<comment type="caution">
    <text evidence="4">The sequence shown here is derived from an EMBL/GenBank/DDBJ whole genome shotgun (WGS) entry which is preliminary data.</text>
</comment>
<dbReference type="SUPFAM" id="SSF51735">
    <property type="entry name" value="NAD(P)-binding Rossmann-fold domains"/>
    <property type="match status" value="1"/>
</dbReference>
<organism evidence="4 5">
    <name type="scientific">Gemmobacter aquaticus</name>
    <dbReference type="NCBI Taxonomy" id="490185"/>
    <lineage>
        <taxon>Bacteria</taxon>
        <taxon>Pseudomonadati</taxon>
        <taxon>Pseudomonadota</taxon>
        <taxon>Alphaproteobacteria</taxon>
        <taxon>Rhodobacterales</taxon>
        <taxon>Paracoccaceae</taxon>
        <taxon>Gemmobacter</taxon>
    </lineage>
</organism>
<gene>
    <name evidence="4" type="ORF">GCM10010991_36200</name>
</gene>
<dbReference type="CDD" id="cd05233">
    <property type="entry name" value="SDR_c"/>
    <property type="match status" value="1"/>
</dbReference>
<dbReference type="FunFam" id="3.40.50.720:FF:000047">
    <property type="entry name" value="NADP-dependent L-serine/L-allo-threonine dehydrogenase"/>
    <property type="match status" value="1"/>
</dbReference>
<comment type="similarity">
    <text evidence="1 3">Belongs to the short-chain dehydrogenases/reductases (SDR) family.</text>
</comment>
<dbReference type="EMBL" id="BMLP01000013">
    <property type="protein sequence ID" value="GGO38626.1"/>
    <property type="molecule type" value="Genomic_DNA"/>
</dbReference>
<dbReference type="RefSeq" id="WP_146284583.1">
    <property type="nucleotide sequence ID" value="NZ_BMLP01000013.1"/>
</dbReference>
<dbReference type="GO" id="GO:0016616">
    <property type="term" value="F:oxidoreductase activity, acting on the CH-OH group of donors, NAD or NADP as acceptor"/>
    <property type="evidence" value="ECO:0007669"/>
    <property type="project" value="UniProtKB-ARBA"/>
</dbReference>
<dbReference type="Pfam" id="PF00106">
    <property type="entry name" value="adh_short"/>
    <property type="match status" value="1"/>
</dbReference>
<dbReference type="PANTHER" id="PTHR44196:SF1">
    <property type="entry name" value="DEHYDROGENASE_REDUCTASE SDR FAMILY MEMBER 7B"/>
    <property type="match status" value="1"/>
</dbReference>
<evidence type="ECO:0000313" key="4">
    <source>
        <dbReference type="EMBL" id="GGO38626.1"/>
    </source>
</evidence>
<dbReference type="PANTHER" id="PTHR44196">
    <property type="entry name" value="DEHYDROGENASE/REDUCTASE SDR FAMILY MEMBER 7B"/>
    <property type="match status" value="1"/>
</dbReference>
<dbReference type="PRINTS" id="PR00081">
    <property type="entry name" value="GDHRDH"/>
</dbReference>
<evidence type="ECO:0000256" key="3">
    <source>
        <dbReference type="RuleBase" id="RU000363"/>
    </source>
</evidence>
<name>A0A917YQH5_9RHOB</name>
<dbReference type="InterPro" id="IPR036291">
    <property type="entry name" value="NAD(P)-bd_dom_sf"/>
</dbReference>
<keyword evidence="2" id="KW-0560">Oxidoreductase</keyword>
<reference evidence="4 5" key="1">
    <citation type="journal article" date="2014" name="Int. J. Syst. Evol. Microbiol.">
        <title>Complete genome sequence of Corynebacterium casei LMG S-19264T (=DSM 44701T), isolated from a smear-ripened cheese.</title>
        <authorList>
            <consortium name="US DOE Joint Genome Institute (JGI-PGF)"/>
            <person name="Walter F."/>
            <person name="Albersmeier A."/>
            <person name="Kalinowski J."/>
            <person name="Ruckert C."/>
        </authorList>
    </citation>
    <scope>NUCLEOTIDE SEQUENCE [LARGE SCALE GENOMIC DNA]</scope>
    <source>
        <strain evidence="4 5">CGMCC 1.7029</strain>
    </source>
</reference>
<dbReference type="Proteomes" id="UP000598196">
    <property type="component" value="Unassembled WGS sequence"/>
</dbReference>